<organism evidence="3 5">
    <name type="scientific">Escherichia coli</name>
    <dbReference type="NCBI Taxonomy" id="562"/>
    <lineage>
        <taxon>Bacteria</taxon>
        <taxon>Pseudomonadati</taxon>
        <taxon>Pseudomonadota</taxon>
        <taxon>Gammaproteobacteria</taxon>
        <taxon>Enterobacterales</taxon>
        <taxon>Enterobacteriaceae</taxon>
        <taxon>Escherichia</taxon>
    </lineage>
</organism>
<accession>A0A2G9BMU1</accession>
<dbReference type="EMBL" id="VOTT01000019">
    <property type="protein sequence ID" value="MPU47886.1"/>
    <property type="molecule type" value="Genomic_DNA"/>
</dbReference>
<evidence type="ECO:0000313" key="4">
    <source>
        <dbReference type="Proteomes" id="UP000392867"/>
    </source>
</evidence>
<reference evidence="2 4" key="1">
    <citation type="submission" date="2019-08" db="EMBL/GenBank/DDBJ databases">
        <title>Identification of Water Treatment Resistant and Multidrug Resistant Urinary Pathogenic Escherichia coli in Wastewater.</title>
        <authorList>
            <person name="Neumann N."/>
        </authorList>
    </citation>
    <scope>NUCLEOTIDE SEQUENCE [LARGE SCALE GENOMIC DNA]</scope>
    <source>
        <strain evidence="2 4">WU2356</strain>
    </source>
</reference>
<gene>
    <name evidence="3" type="ORF">FPI65_28105</name>
    <name evidence="2" type="ORF">FVB16_03260</name>
</gene>
<sequence length="59" mass="6759">MNGRSVITLTLIFLLGVAVFLIYHLQWMYLPGYYLWGLCVCILSNQLALMLHFLALLGK</sequence>
<reference evidence="3 5" key="2">
    <citation type="journal article" date="2020" name="Int. J. Nanomedicine">
        <title>Consequences Of Long-Term Bacteria's Exposure To Silver Nanoformulations With Different PhysicoChemical Properties.</title>
        <authorList>
            <person name="Kedziora A."/>
            <person name="Wernecki M."/>
            <person name="Korzekwa K."/>
            <person name="Speruda M."/>
            <person name="Gerasymchuk Y."/>
            <person name="Lukowiak A."/>
            <person name="Bugla-Ploskonska G."/>
        </authorList>
    </citation>
    <scope>NUCLEOTIDE SEQUENCE [LARGE SCALE GENOMIC DNA]</scope>
    <source>
        <strain evidence="3 5">ATCC 11230</strain>
    </source>
</reference>
<keyword evidence="1" id="KW-0812">Transmembrane</keyword>
<evidence type="ECO:0000313" key="5">
    <source>
        <dbReference type="Proteomes" id="UP000471490"/>
    </source>
</evidence>
<dbReference type="EMBL" id="VLTB01000476">
    <property type="protein sequence ID" value="NDR95043.1"/>
    <property type="molecule type" value="Genomic_DNA"/>
</dbReference>
<evidence type="ECO:0000256" key="1">
    <source>
        <dbReference type="SAM" id="Phobius"/>
    </source>
</evidence>
<evidence type="ECO:0000313" key="3">
    <source>
        <dbReference type="EMBL" id="NDR95043.1"/>
    </source>
</evidence>
<name>A0A2G9BMU1_ECOLX</name>
<feature type="transmembrane region" description="Helical" evidence="1">
    <location>
        <begin position="33"/>
        <end position="57"/>
    </location>
</feature>
<dbReference type="AlphaFoldDB" id="A0A2G9BMU1"/>
<evidence type="ECO:0000313" key="2">
    <source>
        <dbReference type="EMBL" id="MPU47886.1"/>
    </source>
</evidence>
<dbReference type="Proteomes" id="UP000471490">
    <property type="component" value="Unassembled WGS sequence"/>
</dbReference>
<keyword evidence="1" id="KW-0472">Membrane</keyword>
<protein>
    <submittedName>
        <fullName evidence="3">Uncharacterized protein</fullName>
    </submittedName>
</protein>
<feature type="transmembrane region" description="Helical" evidence="1">
    <location>
        <begin position="7"/>
        <end position="27"/>
    </location>
</feature>
<keyword evidence="1" id="KW-1133">Transmembrane helix</keyword>
<dbReference type="Proteomes" id="UP000392867">
    <property type="component" value="Unassembled WGS sequence"/>
</dbReference>
<proteinExistence type="predicted"/>
<comment type="caution">
    <text evidence="3">The sequence shown here is derived from an EMBL/GenBank/DDBJ whole genome shotgun (WGS) entry which is preliminary data.</text>
</comment>